<name>A0ABP7MNA5_9BACT</name>
<dbReference type="EMBL" id="BAABDH010000016">
    <property type="protein sequence ID" value="GAA3924529.1"/>
    <property type="molecule type" value="Genomic_DNA"/>
</dbReference>
<evidence type="ECO:0000313" key="1">
    <source>
        <dbReference type="EMBL" id="GAA3924529.1"/>
    </source>
</evidence>
<evidence type="ECO:0000313" key="2">
    <source>
        <dbReference type="Proteomes" id="UP001499909"/>
    </source>
</evidence>
<comment type="caution">
    <text evidence="1">The sequence shown here is derived from an EMBL/GenBank/DDBJ whole genome shotgun (WGS) entry which is preliminary data.</text>
</comment>
<reference evidence="2" key="1">
    <citation type="journal article" date="2019" name="Int. J. Syst. Evol. Microbiol.">
        <title>The Global Catalogue of Microorganisms (GCM) 10K type strain sequencing project: providing services to taxonomists for standard genome sequencing and annotation.</title>
        <authorList>
            <consortium name="The Broad Institute Genomics Platform"/>
            <consortium name="The Broad Institute Genome Sequencing Center for Infectious Disease"/>
            <person name="Wu L."/>
            <person name="Ma J."/>
        </authorList>
    </citation>
    <scope>NUCLEOTIDE SEQUENCE [LARGE SCALE GENOMIC DNA]</scope>
    <source>
        <strain evidence="2">JCM 17214</strain>
    </source>
</reference>
<organism evidence="1 2">
    <name type="scientific">Hymenobacter algoricola</name>
    <dbReference type="NCBI Taxonomy" id="486267"/>
    <lineage>
        <taxon>Bacteria</taxon>
        <taxon>Pseudomonadati</taxon>
        <taxon>Bacteroidota</taxon>
        <taxon>Cytophagia</taxon>
        <taxon>Cytophagales</taxon>
        <taxon>Hymenobacteraceae</taxon>
        <taxon>Hymenobacter</taxon>
    </lineage>
</organism>
<proteinExistence type="predicted"/>
<dbReference type="RefSeq" id="WP_345110496.1">
    <property type="nucleotide sequence ID" value="NZ_BAABDH010000016.1"/>
</dbReference>
<keyword evidence="2" id="KW-1185">Reference proteome</keyword>
<accession>A0ABP7MNA5</accession>
<gene>
    <name evidence="1" type="ORF">GCM10022406_08300</name>
</gene>
<dbReference type="Proteomes" id="UP001499909">
    <property type="component" value="Unassembled WGS sequence"/>
</dbReference>
<protein>
    <submittedName>
        <fullName evidence="1">Uncharacterized protein</fullName>
    </submittedName>
</protein>
<sequence length="112" mass="12586">MPLDPATFLLHTEPAAKTTVRTRAADGTEHEIAALLIAQTRDQKLFITLETPRRYLTHTRLPDGEDEDEIEIDFVQDYAEIEALLEDAGLDGLHAGERGVLYPNLLYLLMNP</sequence>